<name>A0AAD8ANL6_BIOPF</name>
<organism evidence="1 2">
    <name type="scientific">Biomphalaria pfeifferi</name>
    <name type="common">Bloodfluke planorb</name>
    <name type="synonym">Freshwater snail</name>
    <dbReference type="NCBI Taxonomy" id="112525"/>
    <lineage>
        <taxon>Eukaryota</taxon>
        <taxon>Metazoa</taxon>
        <taxon>Spiralia</taxon>
        <taxon>Lophotrochozoa</taxon>
        <taxon>Mollusca</taxon>
        <taxon>Gastropoda</taxon>
        <taxon>Heterobranchia</taxon>
        <taxon>Euthyneura</taxon>
        <taxon>Panpulmonata</taxon>
        <taxon>Hygrophila</taxon>
        <taxon>Lymnaeoidea</taxon>
        <taxon>Planorbidae</taxon>
        <taxon>Biomphalaria</taxon>
    </lineage>
</organism>
<dbReference type="AlphaFoldDB" id="A0AAD8ANL6"/>
<keyword evidence="2" id="KW-1185">Reference proteome</keyword>
<evidence type="ECO:0000313" key="2">
    <source>
        <dbReference type="Proteomes" id="UP001233172"/>
    </source>
</evidence>
<reference evidence="1" key="2">
    <citation type="submission" date="2023-04" db="EMBL/GenBank/DDBJ databases">
        <authorList>
            <person name="Bu L."/>
            <person name="Lu L."/>
            <person name="Laidemitt M.R."/>
            <person name="Zhang S.M."/>
            <person name="Mutuku M."/>
            <person name="Mkoji G."/>
            <person name="Steinauer M."/>
            <person name="Loker E.S."/>
        </authorList>
    </citation>
    <scope>NUCLEOTIDE SEQUENCE</scope>
    <source>
        <strain evidence="1">KasaAsao</strain>
        <tissue evidence="1">Whole Snail</tissue>
    </source>
</reference>
<accession>A0AAD8ANL6</accession>
<protein>
    <submittedName>
        <fullName evidence="1">Uncharacterized protein</fullName>
    </submittedName>
</protein>
<comment type="caution">
    <text evidence="1">The sequence shown here is derived from an EMBL/GenBank/DDBJ whole genome shotgun (WGS) entry which is preliminary data.</text>
</comment>
<reference evidence="1" key="1">
    <citation type="journal article" date="2023" name="PLoS Negl. Trop. Dis.">
        <title>A genome sequence for Biomphalaria pfeifferi, the major vector snail for the human-infecting parasite Schistosoma mansoni.</title>
        <authorList>
            <person name="Bu L."/>
            <person name="Lu L."/>
            <person name="Laidemitt M.R."/>
            <person name="Zhang S.M."/>
            <person name="Mutuku M."/>
            <person name="Mkoji G."/>
            <person name="Steinauer M."/>
            <person name="Loker E.S."/>
        </authorList>
    </citation>
    <scope>NUCLEOTIDE SEQUENCE</scope>
    <source>
        <strain evidence="1">KasaAsao</strain>
    </source>
</reference>
<evidence type="ECO:0000313" key="1">
    <source>
        <dbReference type="EMBL" id="KAK0038622.1"/>
    </source>
</evidence>
<sequence>MQLICDIYTEIYQKNEQIKASSNDFSAWQNAILNGTPRGETAPASPVFPTITMPAGSFIGVLSEFREFVNFIKNHPNYTENIGLDLMIVGEDTNGDNLAEGFPSLKISAKNDTEASITFKKGEAEMISECRKRKNGFLRIKEQNLP</sequence>
<dbReference type="EMBL" id="JASAOG010000496">
    <property type="protein sequence ID" value="KAK0038622.1"/>
    <property type="molecule type" value="Genomic_DNA"/>
</dbReference>
<gene>
    <name evidence="1" type="ORF">Bpfe_031566</name>
</gene>
<dbReference type="Proteomes" id="UP001233172">
    <property type="component" value="Unassembled WGS sequence"/>
</dbReference>
<proteinExistence type="predicted"/>